<comment type="caution">
    <text evidence="2">The sequence shown here is derived from an EMBL/GenBank/DDBJ whole genome shotgun (WGS) entry which is preliminary data.</text>
</comment>
<keyword evidence="3" id="KW-1185">Reference proteome</keyword>
<name>A0A0V0QAW2_PSEPJ</name>
<gene>
    <name evidence="2" type="ORF">PPERSA_02442</name>
</gene>
<dbReference type="EMBL" id="LDAU01000214">
    <property type="protein sequence ID" value="KRW99330.1"/>
    <property type="molecule type" value="Genomic_DNA"/>
</dbReference>
<dbReference type="Proteomes" id="UP000054937">
    <property type="component" value="Unassembled WGS sequence"/>
</dbReference>
<evidence type="ECO:0000313" key="2">
    <source>
        <dbReference type="EMBL" id="KRW99330.1"/>
    </source>
</evidence>
<sequence length="628" mass="73757">MLFDNIQIVNFLEKTLKFEINKLYYQNLNSLGSVIFQCLGYNQMLEESNLDQQFFEKLKQYVLVNSEVPAIRWYEYFLDIQFNENIQYHSKSLPQIYIKHHKFFKAVRRIQFEGSFTYLDSQAIKHVQMDEILSIDSDEFKKQILINQTQIFNINLWLIVFNLKAAGLGFIPKPYFSFSQGVSLFVDYQDIKIQVLIKKNGFFSGCLSLFNKDVKALETEEKIHSLPFIIEKNIKHGVLTINEKRKNEDKSESSDDYEFLHFQGNHIIIRIETNKRYILKQYNFDVADKTKLINKNSKDILQYESSDNKINQNQSQFQQIQQTQKTGQSLLNNNITLTNNTIGNQNKTMNNVNNFMKSPLSDSIPMLNVNSNQLISMENQQEKRRGIKFPSFQHKSNNKAIQSEIQNTSQSQTDMSNNAISSKIDLQIPLNQKGFGNNSRFYNKGELVNEDDIQISMKKPQNSINFSINEESSDNENYNNNINKNNLRNNTDSDNNCYSKGNSNKNNYIQTINSSNFKYLNQNRDDCKNDLFDIECNSNSFKKEYSFSEQKKKNQNNSYNNNSNQKNNLEELGQNLKVNFPVFKKNSSMEQIQYQNEGIQPVLRNNYKFKVDNENQEEEYKQKDKKQY</sequence>
<dbReference type="InParanoid" id="A0A0V0QAW2"/>
<dbReference type="AlphaFoldDB" id="A0A0V0QAW2"/>
<feature type="region of interest" description="Disordered" evidence="1">
    <location>
        <begin position="548"/>
        <end position="567"/>
    </location>
</feature>
<proteinExistence type="predicted"/>
<accession>A0A0V0QAW2</accession>
<protein>
    <submittedName>
        <fullName evidence="2">Uncharacterized protein</fullName>
    </submittedName>
</protein>
<feature type="compositionally biased region" description="Low complexity" evidence="1">
    <location>
        <begin position="555"/>
        <end position="567"/>
    </location>
</feature>
<evidence type="ECO:0000256" key="1">
    <source>
        <dbReference type="SAM" id="MobiDB-lite"/>
    </source>
</evidence>
<reference evidence="2 3" key="1">
    <citation type="journal article" date="2015" name="Sci. Rep.">
        <title>Genome of the facultative scuticociliatosis pathogen Pseudocohnilembus persalinus provides insight into its virulence through horizontal gene transfer.</title>
        <authorList>
            <person name="Xiong J."/>
            <person name="Wang G."/>
            <person name="Cheng J."/>
            <person name="Tian M."/>
            <person name="Pan X."/>
            <person name="Warren A."/>
            <person name="Jiang C."/>
            <person name="Yuan D."/>
            <person name="Miao W."/>
        </authorList>
    </citation>
    <scope>NUCLEOTIDE SEQUENCE [LARGE SCALE GENOMIC DNA]</scope>
    <source>
        <strain evidence="2">36N120E</strain>
    </source>
</reference>
<organism evidence="2 3">
    <name type="scientific">Pseudocohnilembus persalinus</name>
    <name type="common">Ciliate</name>
    <dbReference type="NCBI Taxonomy" id="266149"/>
    <lineage>
        <taxon>Eukaryota</taxon>
        <taxon>Sar</taxon>
        <taxon>Alveolata</taxon>
        <taxon>Ciliophora</taxon>
        <taxon>Intramacronucleata</taxon>
        <taxon>Oligohymenophorea</taxon>
        <taxon>Scuticociliatia</taxon>
        <taxon>Philasterida</taxon>
        <taxon>Pseudocohnilembidae</taxon>
        <taxon>Pseudocohnilembus</taxon>
    </lineage>
</organism>
<evidence type="ECO:0000313" key="3">
    <source>
        <dbReference type="Proteomes" id="UP000054937"/>
    </source>
</evidence>